<keyword evidence="2" id="KW-1185">Reference proteome</keyword>
<proteinExistence type="predicted"/>
<dbReference type="EMBL" id="CP097510">
    <property type="protein sequence ID" value="URE28689.1"/>
    <property type="molecule type" value="Genomic_DNA"/>
</dbReference>
<dbReference type="AlphaFoldDB" id="A0A9E7HEQ8"/>
<organism evidence="1 2">
    <name type="scientific">Musa troglodytarum</name>
    <name type="common">fe'i banana</name>
    <dbReference type="NCBI Taxonomy" id="320322"/>
    <lineage>
        <taxon>Eukaryota</taxon>
        <taxon>Viridiplantae</taxon>
        <taxon>Streptophyta</taxon>
        <taxon>Embryophyta</taxon>
        <taxon>Tracheophyta</taxon>
        <taxon>Spermatophyta</taxon>
        <taxon>Magnoliopsida</taxon>
        <taxon>Liliopsida</taxon>
        <taxon>Zingiberales</taxon>
        <taxon>Musaceae</taxon>
        <taxon>Musa</taxon>
    </lineage>
</organism>
<evidence type="ECO:0000313" key="1">
    <source>
        <dbReference type="EMBL" id="URE28689.1"/>
    </source>
</evidence>
<dbReference type="OrthoDB" id="185373at2759"/>
<dbReference type="Proteomes" id="UP001055439">
    <property type="component" value="Chromosome 8"/>
</dbReference>
<protein>
    <submittedName>
        <fullName evidence="1">Uncharacterized protein</fullName>
    </submittedName>
</protein>
<accession>A0A9E7HEQ8</accession>
<evidence type="ECO:0000313" key="2">
    <source>
        <dbReference type="Proteomes" id="UP001055439"/>
    </source>
</evidence>
<sequence>MIWVMGMQRRFDLACFLVRGMHPESVLTQQAVVIVMERIVKYVLASYAFQLFEYWFARLRGVCDQENYANILLASSCRCYQSSFPYHEPSTAGIDSQITCHFFVGARVSRMAFLENGASCSRFHIFRGGNRVPCLNFQVCWQSSNVPCAVHLVGIRDAIENGGAASSLANRTKAHRPVSIFLSRFK</sequence>
<reference evidence="1" key="1">
    <citation type="submission" date="2022-05" db="EMBL/GenBank/DDBJ databases">
        <title>The Musa troglodytarum L. genome provides insights into the mechanism of non-climacteric behaviour and enrichment of carotenoids.</title>
        <authorList>
            <person name="Wang J."/>
        </authorList>
    </citation>
    <scope>NUCLEOTIDE SEQUENCE</scope>
    <source>
        <tissue evidence="1">Leaf</tissue>
    </source>
</reference>
<gene>
    <name evidence="1" type="ORF">MUK42_33788</name>
</gene>
<name>A0A9E7HEQ8_9LILI</name>